<dbReference type="Proteomes" id="UP000275078">
    <property type="component" value="Unassembled WGS sequence"/>
</dbReference>
<protein>
    <submittedName>
        <fullName evidence="3">Uncharacterized protein</fullName>
    </submittedName>
</protein>
<dbReference type="EMBL" id="ML119675">
    <property type="protein sequence ID" value="RPA81899.1"/>
    <property type="molecule type" value="Genomic_DNA"/>
</dbReference>
<dbReference type="AlphaFoldDB" id="A0A3N4I745"/>
<reference evidence="3 4" key="1">
    <citation type="journal article" date="2018" name="Nat. Ecol. Evol.">
        <title>Pezizomycetes genomes reveal the molecular basis of ectomycorrhizal truffle lifestyle.</title>
        <authorList>
            <person name="Murat C."/>
            <person name="Payen T."/>
            <person name="Noel B."/>
            <person name="Kuo A."/>
            <person name="Morin E."/>
            <person name="Chen J."/>
            <person name="Kohler A."/>
            <person name="Krizsan K."/>
            <person name="Balestrini R."/>
            <person name="Da Silva C."/>
            <person name="Montanini B."/>
            <person name="Hainaut M."/>
            <person name="Levati E."/>
            <person name="Barry K.W."/>
            <person name="Belfiori B."/>
            <person name="Cichocki N."/>
            <person name="Clum A."/>
            <person name="Dockter R.B."/>
            <person name="Fauchery L."/>
            <person name="Guy J."/>
            <person name="Iotti M."/>
            <person name="Le Tacon F."/>
            <person name="Lindquist E.A."/>
            <person name="Lipzen A."/>
            <person name="Malagnac F."/>
            <person name="Mello A."/>
            <person name="Molinier V."/>
            <person name="Miyauchi S."/>
            <person name="Poulain J."/>
            <person name="Riccioni C."/>
            <person name="Rubini A."/>
            <person name="Sitrit Y."/>
            <person name="Splivallo R."/>
            <person name="Traeger S."/>
            <person name="Wang M."/>
            <person name="Zifcakova L."/>
            <person name="Wipf D."/>
            <person name="Zambonelli A."/>
            <person name="Paolocci F."/>
            <person name="Nowrousian M."/>
            <person name="Ottonello S."/>
            <person name="Baldrian P."/>
            <person name="Spatafora J.W."/>
            <person name="Henrissat B."/>
            <person name="Nagy L.G."/>
            <person name="Aury J.M."/>
            <person name="Wincker P."/>
            <person name="Grigoriev I.V."/>
            <person name="Bonfante P."/>
            <person name="Martin F.M."/>
        </authorList>
    </citation>
    <scope>NUCLEOTIDE SEQUENCE [LARGE SCALE GENOMIC DNA]</scope>
    <source>
        <strain evidence="3 4">RN42</strain>
    </source>
</reference>
<evidence type="ECO:0000313" key="4">
    <source>
        <dbReference type="Proteomes" id="UP000275078"/>
    </source>
</evidence>
<feature type="region of interest" description="Disordered" evidence="2">
    <location>
        <begin position="350"/>
        <end position="448"/>
    </location>
</feature>
<organism evidence="3 4">
    <name type="scientific">Ascobolus immersus RN42</name>
    <dbReference type="NCBI Taxonomy" id="1160509"/>
    <lineage>
        <taxon>Eukaryota</taxon>
        <taxon>Fungi</taxon>
        <taxon>Dikarya</taxon>
        <taxon>Ascomycota</taxon>
        <taxon>Pezizomycotina</taxon>
        <taxon>Pezizomycetes</taxon>
        <taxon>Pezizales</taxon>
        <taxon>Ascobolaceae</taxon>
        <taxon>Ascobolus</taxon>
    </lineage>
</organism>
<keyword evidence="1" id="KW-0175">Coiled coil</keyword>
<keyword evidence="4" id="KW-1185">Reference proteome</keyword>
<gene>
    <name evidence="3" type="ORF">BJ508DRAFT_325922</name>
</gene>
<feature type="coiled-coil region" evidence="1">
    <location>
        <begin position="62"/>
        <end position="93"/>
    </location>
</feature>
<evidence type="ECO:0000256" key="2">
    <source>
        <dbReference type="SAM" id="MobiDB-lite"/>
    </source>
</evidence>
<proteinExistence type="predicted"/>
<name>A0A3N4I745_ASCIM</name>
<feature type="compositionally biased region" description="Pro residues" evidence="2">
    <location>
        <begin position="428"/>
        <end position="444"/>
    </location>
</feature>
<accession>A0A3N4I745</accession>
<feature type="compositionally biased region" description="Low complexity" evidence="2">
    <location>
        <begin position="409"/>
        <end position="427"/>
    </location>
</feature>
<feature type="compositionally biased region" description="Basic and acidic residues" evidence="2">
    <location>
        <begin position="353"/>
        <end position="385"/>
    </location>
</feature>
<feature type="coiled-coil region" evidence="1">
    <location>
        <begin position="168"/>
        <end position="195"/>
    </location>
</feature>
<evidence type="ECO:0000256" key="1">
    <source>
        <dbReference type="SAM" id="Coils"/>
    </source>
</evidence>
<feature type="region of interest" description="Disordered" evidence="2">
    <location>
        <begin position="1"/>
        <end position="28"/>
    </location>
</feature>
<sequence>MPGKQSNADKRRKKEEKERAQKEENEKLRQAHAALEGFFESRGMNYDGNNLTELLQTLATTIDDHRAELAETAATIETLKAAANEQKEKYNDRILLSRVERKRLWKYSLHMVHLLLKAAGPLVRMFLETALNLEINGRVIPMWECGFSQRDKVRLNEALAQRMLDKLLVVCNDELEELKRQHKEKKRAEKVKEGEGKAIGGSVEPLSDEELLEDFVPPIKFTLPGMRCLYDHTYYRTLTTRTHTLEFSDNLAVEAVESVSKHEDEPQSTVLPDLVQAYAPEHGFWTDRMLAKKEQPPYQKFLARDDELSKEITDVEKNISAIIENLDAHQNSFAALADTITSVHESVVSSIEQQEKDRKAMKDKVKEGKPLKDILNLKKAEEKGESSTTAQPDKETTSPATAPAPAPVPASASAPAPAPTPSSSSSPPETPLPPPHIPPLPPLQNIPGAAALRSARSYWDYLTSGNQS</sequence>
<feature type="compositionally biased region" description="Basic and acidic residues" evidence="2">
    <location>
        <begin position="15"/>
        <end position="28"/>
    </location>
</feature>
<evidence type="ECO:0000313" key="3">
    <source>
        <dbReference type="EMBL" id="RPA81899.1"/>
    </source>
</evidence>